<evidence type="ECO:0000256" key="3">
    <source>
        <dbReference type="ARBA" id="ARBA00007106"/>
    </source>
</evidence>
<evidence type="ECO:0000256" key="7">
    <source>
        <dbReference type="ARBA" id="ARBA00023061"/>
    </source>
</evidence>
<evidence type="ECO:0000256" key="5">
    <source>
        <dbReference type="ARBA" id="ARBA00020164"/>
    </source>
</evidence>
<keyword evidence="6 9" id="KW-0210">Decarboxylase</keyword>
<keyword evidence="8 9" id="KW-0456">Lyase</keyword>
<name>A0A0R2RM21_9BACT</name>
<evidence type="ECO:0000313" key="11">
    <source>
        <dbReference type="Proteomes" id="UP000051269"/>
    </source>
</evidence>
<reference evidence="10 11" key="1">
    <citation type="submission" date="2015-10" db="EMBL/GenBank/DDBJ databases">
        <title>Metagenome-Assembled Genomes uncover a global brackish microbiome.</title>
        <authorList>
            <person name="Hugerth L.W."/>
            <person name="Larsson J."/>
            <person name="Alneberg J."/>
            <person name="Lindh M.V."/>
            <person name="Legrand C."/>
            <person name="Pinhassi J."/>
            <person name="Andersson A.F."/>
        </authorList>
    </citation>
    <scope>NUCLEOTIDE SEQUENCE [LARGE SCALE GENOMIC DNA]</scope>
    <source>
        <strain evidence="10">BACL18 MAG-120507-bin52</strain>
    </source>
</reference>
<accession>A0A0R2RM21</accession>
<dbReference type="Proteomes" id="UP000051269">
    <property type="component" value="Unassembled WGS sequence"/>
</dbReference>
<dbReference type="Pfam" id="PF03306">
    <property type="entry name" value="AAL_decarboxy"/>
    <property type="match status" value="1"/>
</dbReference>
<dbReference type="CDD" id="cd17299">
    <property type="entry name" value="acetolactate_decarboxylase"/>
    <property type="match status" value="1"/>
</dbReference>
<dbReference type="PIRSF" id="PIRSF001332">
    <property type="entry name" value="Acetolac_decarb"/>
    <property type="match status" value="1"/>
</dbReference>
<dbReference type="AlphaFoldDB" id="A0A0R2RM21"/>
<dbReference type="GO" id="GO:0045151">
    <property type="term" value="P:acetoin biosynthetic process"/>
    <property type="evidence" value="ECO:0007669"/>
    <property type="project" value="UniProtKB-UniRule"/>
</dbReference>
<dbReference type="PANTHER" id="PTHR35524">
    <property type="entry name" value="ALPHA-ACETOLACTATE DECARBOXYLASE"/>
    <property type="match status" value="1"/>
</dbReference>
<protein>
    <recommendedName>
        <fullName evidence="5 9">Alpha-acetolactate decarboxylase</fullName>
        <ecNumber evidence="4 9">4.1.1.5</ecNumber>
    </recommendedName>
</protein>
<comment type="similarity">
    <text evidence="3 9">Belongs to the alpha-acetolactate decarboxylase family.</text>
</comment>
<sequence length="283" mass="30707">MASPRKLNCPLPDALWAALEARTRNTGETLDQAVVRCLGEALDLSRHSIFQISTSAALVKGVYQGAATVAEVKRHGDFGLGTFENLDGEGMQLDGNCFQAKGDGSVTQPSDATPVPFWVTTRFKADRTETLSEVRSWADLCDRLTKLRTSDNLVAAIRLDGVLDFVHVRTACKSAPGTDLVTAASRQKEFKFEKVQGTLLGFFTPTYARTINVPGYHLHLLTEDRKHGGHVLEVRAARLQALLHLTSDLHLVLPENEEFLKANLTQDPAAALAKAEGGAATNS</sequence>
<dbReference type="GO" id="GO:0047605">
    <property type="term" value="F:acetolactate decarboxylase activity"/>
    <property type="evidence" value="ECO:0007669"/>
    <property type="project" value="UniProtKB-UniRule"/>
</dbReference>
<dbReference type="NCBIfam" id="TIGR01252">
    <property type="entry name" value="acetolac_decarb"/>
    <property type="match status" value="1"/>
</dbReference>
<gene>
    <name evidence="10" type="ORF">ABR82_00760</name>
</gene>
<dbReference type="PANTHER" id="PTHR35524:SF1">
    <property type="entry name" value="ALPHA-ACETOLACTATE DECARBOXYLASE"/>
    <property type="match status" value="1"/>
</dbReference>
<evidence type="ECO:0000313" key="10">
    <source>
        <dbReference type="EMBL" id="KRO62139.1"/>
    </source>
</evidence>
<dbReference type="UniPathway" id="UPA00626">
    <property type="reaction ID" value="UER00678"/>
</dbReference>
<evidence type="ECO:0000256" key="4">
    <source>
        <dbReference type="ARBA" id="ARBA00013204"/>
    </source>
</evidence>
<dbReference type="SUPFAM" id="SSF117856">
    <property type="entry name" value="AF0104/ALDC/Ptd012-like"/>
    <property type="match status" value="1"/>
</dbReference>
<organism evidence="10 11">
    <name type="scientific">Verrucomicrobia subdivision 6 bacterium BACL9 MAG-120507-bin52</name>
    <dbReference type="NCBI Taxonomy" id="1655590"/>
    <lineage>
        <taxon>Bacteria</taxon>
        <taxon>Pseudomonadati</taxon>
        <taxon>Verrucomicrobiota</taxon>
        <taxon>Verrucomicrobiia</taxon>
        <taxon>Verrucomicrobiales</taxon>
        <taxon>Verrucomicrobia subdivision 6</taxon>
    </lineage>
</organism>
<evidence type="ECO:0000256" key="9">
    <source>
        <dbReference type="PIRNR" id="PIRNR001332"/>
    </source>
</evidence>
<proteinExistence type="inferred from homology"/>
<evidence type="ECO:0000256" key="8">
    <source>
        <dbReference type="ARBA" id="ARBA00023239"/>
    </source>
</evidence>
<comment type="caution">
    <text evidence="10">The sequence shown here is derived from an EMBL/GenBank/DDBJ whole genome shotgun (WGS) entry which is preliminary data.</text>
</comment>
<evidence type="ECO:0000256" key="2">
    <source>
        <dbReference type="ARBA" id="ARBA00005170"/>
    </source>
</evidence>
<dbReference type="Gene3D" id="3.30.1330.80">
    <property type="entry name" value="Hypothetical protein, similar to alpha- acetolactate decarboxylase, domain 2"/>
    <property type="match status" value="2"/>
</dbReference>
<dbReference type="EC" id="4.1.1.5" evidence="4 9"/>
<evidence type="ECO:0000256" key="6">
    <source>
        <dbReference type="ARBA" id="ARBA00022793"/>
    </source>
</evidence>
<comment type="pathway">
    <text evidence="2 9">Polyol metabolism; (R,R)-butane-2,3-diol biosynthesis; (R,R)-butane-2,3-diol from pyruvate: step 2/3.</text>
</comment>
<dbReference type="InterPro" id="IPR005128">
    <property type="entry name" value="Acetolactate_a_deCO2ase"/>
</dbReference>
<dbReference type="EMBL" id="LIBO01000126">
    <property type="protein sequence ID" value="KRO62139.1"/>
    <property type="molecule type" value="Genomic_DNA"/>
</dbReference>
<evidence type="ECO:0000256" key="1">
    <source>
        <dbReference type="ARBA" id="ARBA00001784"/>
    </source>
</evidence>
<keyword evidence="7 9" id="KW-0005">Acetoin biosynthesis</keyword>
<comment type="catalytic activity">
    <reaction evidence="1 9">
        <text>(2S)-2-acetolactate + H(+) = (R)-acetoin + CO2</text>
        <dbReference type="Rhea" id="RHEA:21580"/>
        <dbReference type="ChEBI" id="CHEBI:15378"/>
        <dbReference type="ChEBI" id="CHEBI:15686"/>
        <dbReference type="ChEBI" id="CHEBI:16526"/>
        <dbReference type="ChEBI" id="CHEBI:58476"/>
        <dbReference type="EC" id="4.1.1.5"/>
    </reaction>
</comment>